<comment type="similarity">
    <text evidence="3">In the C-terminal section; belongs to the transferase hexapeptide repeat family.</text>
</comment>
<dbReference type="InterPro" id="IPR011004">
    <property type="entry name" value="Trimer_LpxA-like_sf"/>
</dbReference>
<evidence type="ECO:0000256" key="5">
    <source>
        <dbReference type="ARBA" id="ARBA00022679"/>
    </source>
</evidence>
<keyword evidence="8" id="KW-0012">Acyltransferase</keyword>
<accession>A0AAF0D2R0</accession>
<feature type="domain" description="Nucleotidyl transferase" evidence="11">
    <location>
        <begin position="2"/>
        <end position="233"/>
    </location>
</feature>
<evidence type="ECO:0000256" key="1">
    <source>
        <dbReference type="ARBA" id="ARBA00005166"/>
    </source>
</evidence>
<evidence type="ECO:0000256" key="7">
    <source>
        <dbReference type="ARBA" id="ARBA00023268"/>
    </source>
</evidence>
<evidence type="ECO:0000256" key="3">
    <source>
        <dbReference type="ARBA" id="ARBA00007707"/>
    </source>
</evidence>
<evidence type="ECO:0000256" key="4">
    <source>
        <dbReference type="ARBA" id="ARBA00007947"/>
    </source>
</evidence>
<evidence type="ECO:0000313" key="14">
    <source>
        <dbReference type="Proteomes" id="UP000186851"/>
    </source>
</evidence>
<gene>
    <name evidence="13" type="ORF">OdinLCB4_001065</name>
</gene>
<keyword evidence="7" id="KW-0511">Multifunctional enzyme</keyword>
<dbReference type="Gene3D" id="3.90.550.10">
    <property type="entry name" value="Spore Coat Polysaccharide Biosynthesis Protein SpsA, Chain A"/>
    <property type="match status" value="1"/>
</dbReference>
<evidence type="ECO:0000259" key="12">
    <source>
        <dbReference type="Pfam" id="PF25087"/>
    </source>
</evidence>
<keyword evidence="5 13" id="KW-0808">Transferase</keyword>
<evidence type="ECO:0000256" key="8">
    <source>
        <dbReference type="ARBA" id="ARBA00023315"/>
    </source>
</evidence>
<dbReference type="InterPro" id="IPR005835">
    <property type="entry name" value="NTP_transferase_dom"/>
</dbReference>
<dbReference type="PANTHER" id="PTHR43584:SF8">
    <property type="entry name" value="N-ACETYLMURAMATE ALPHA-1-PHOSPHATE URIDYLYLTRANSFERASE"/>
    <property type="match status" value="1"/>
</dbReference>
<comment type="catalytic activity">
    <reaction evidence="10">
        <text>N-acetyl-alpha-D-glucosamine 1-phosphate + UTP + H(+) = UDP-N-acetyl-alpha-D-glucosamine + diphosphate</text>
        <dbReference type="Rhea" id="RHEA:13509"/>
        <dbReference type="ChEBI" id="CHEBI:15378"/>
        <dbReference type="ChEBI" id="CHEBI:33019"/>
        <dbReference type="ChEBI" id="CHEBI:46398"/>
        <dbReference type="ChEBI" id="CHEBI:57705"/>
        <dbReference type="ChEBI" id="CHEBI:57776"/>
        <dbReference type="EC" id="2.7.7.23"/>
    </reaction>
</comment>
<dbReference type="PANTHER" id="PTHR43584">
    <property type="entry name" value="NUCLEOTIDYL TRANSFERASE"/>
    <property type="match status" value="1"/>
</dbReference>
<dbReference type="SUPFAM" id="SSF53448">
    <property type="entry name" value="Nucleotide-diphospho-sugar transferases"/>
    <property type="match status" value="1"/>
</dbReference>
<proteinExistence type="inferred from homology"/>
<comment type="similarity">
    <text evidence="4">In the N-terminal section; belongs to the N-acetylglucosamine-1-phosphate uridyltransferase family.</text>
</comment>
<dbReference type="GO" id="GO:0003977">
    <property type="term" value="F:UDP-N-acetylglucosamine diphosphorylase activity"/>
    <property type="evidence" value="ECO:0007669"/>
    <property type="project" value="UniProtKB-EC"/>
</dbReference>
<dbReference type="KEGG" id="oyw:OdinLCB4_001065"/>
<dbReference type="InterPro" id="IPR029044">
    <property type="entry name" value="Nucleotide-diphossugar_trans"/>
</dbReference>
<dbReference type="NCBIfam" id="TIGR03992">
    <property type="entry name" value="Arch_glmU"/>
    <property type="match status" value="1"/>
</dbReference>
<dbReference type="InterPro" id="IPR050065">
    <property type="entry name" value="GlmU-like"/>
</dbReference>
<evidence type="ECO:0000259" key="11">
    <source>
        <dbReference type="Pfam" id="PF00483"/>
    </source>
</evidence>
<dbReference type="Proteomes" id="UP000186851">
    <property type="component" value="Chromosome"/>
</dbReference>
<evidence type="ECO:0000313" key="13">
    <source>
        <dbReference type="EMBL" id="WEU40550.1"/>
    </source>
</evidence>
<dbReference type="CDD" id="cd04181">
    <property type="entry name" value="NTP_transferase"/>
    <property type="match status" value="1"/>
</dbReference>
<evidence type="ECO:0000256" key="2">
    <source>
        <dbReference type="ARBA" id="ARBA00005208"/>
    </source>
</evidence>
<dbReference type="EMBL" id="CP091871">
    <property type="protein sequence ID" value="WEU40550.1"/>
    <property type="molecule type" value="Genomic_DNA"/>
</dbReference>
<protein>
    <submittedName>
        <fullName evidence="13">NTP transferase domain-containing protein</fullName>
    </submittedName>
</protein>
<organism evidence="13 14">
    <name type="scientific">Odinarchaeota yellowstonii (strain LCB_4)</name>
    <dbReference type="NCBI Taxonomy" id="1841599"/>
    <lineage>
        <taxon>Archaea</taxon>
        <taxon>Promethearchaeati</taxon>
        <taxon>Candidatus Odinarchaeota</taxon>
        <taxon>Candidatus Odinarchaeia</taxon>
        <taxon>Candidatus Odinarchaeales</taxon>
        <taxon>Candidatus Odinarchaeaceae</taxon>
        <taxon>Candidatus Odinarchaeum</taxon>
    </lineage>
</organism>
<dbReference type="SUPFAM" id="SSF51161">
    <property type="entry name" value="Trimeric LpxA-like enzymes"/>
    <property type="match status" value="1"/>
</dbReference>
<dbReference type="Gene3D" id="2.160.10.10">
    <property type="entry name" value="Hexapeptide repeat proteins"/>
    <property type="match status" value="1"/>
</dbReference>
<comment type="catalytic activity">
    <reaction evidence="9">
        <text>alpha-D-glucosamine 1-phosphate + acetyl-CoA = N-acetyl-alpha-D-glucosamine 1-phosphate + CoA + H(+)</text>
        <dbReference type="Rhea" id="RHEA:13725"/>
        <dbReference type="ChEBI" id="CHEBI:15378"/>
        <dbReference type="ChEBI" id="CHEBI:57287"/>
        <dbReference type="ChEBI" id="CHEBI:57288"/>
        <dbReference type="ChEBI" id="CHEBI:57776"/>
        <dbReference type="ChEBI" id="CHEBI:58516"/>
        <dbReference type="EC" id="2.3.1.157"/>
    </reaction>
</comment>
<dbReference type="InterPro" id="IPR056729">
    <property type="entry name" value="GMPPB_C"/>
</dbReference>
<evidence type="ECO:0000256" key="10">
    <source>
        <dbReference type="ARBA" id="ARBA00048493"/>
    </source>
</evidence>
<sequence length="427" mass="47583">MKTVILAAGRGERLQPLTSTRPKPMVYVGNKPLLQLVIENLRECGLKDIIIVVSYKNEYIMNYFENGYDFGVNIKYVFQKTDSGRSEDAILAAEPLLRDEPEFLIAHADFLVDKEMINRAINNYKRLKPEGVISVTLVKEPHLYGVVSLDEEARIKRIIEKPERGKEPSSYAVAGIYIFKSSILQSLSENHSLDVTIQNLINSRKHVYASVWEREWVKVRYPWDLLKANELYLKHLLTGKGSYISEKANISNNCTITHPVWIEEGVTVKPGAVISGPVLIDKNSFIGTNSLIRPYSTIGKNVTVGFGVEVKNSIIYDKTQIGRLSFIGDSIIGAGVEIGAGTQTINISFDKTPIKFNTQDETVDIPLQKFGSVIGDHAIIGTNVSILPGRQIGCNSIIHPGVILYQNVPEKSLVKVSQSLQITDRID</sequence>
<comment type="pathway">
    <text evidence="2">Nucleotide-sugar biosynthesis; UDP-N-acetyl-alpha-D-glucosamine biosynthesis; UDP-N-acetyl-alpha-D-glucosamine from N-acetyl-alpha-D-glucosamine 1-phosphate: step 1/1.</text>
</comment>
<dbReference type="AlphaFoldDB" id="A0AAF0D2R0"/>
<dbReference type="GO" id="GO:0019134">
    <property type="term" value="F:glucosamine-1-phosphate N-acetyltransferase activity"/>
    <property type="evidence" value="ECO:0007669"/>
    <property type="project" value="UniProtKB-EC"/>
</dbReference>
<reference evidence="13" key="1">
    <citation type="journal article" date="2017" name="Nature">
        <title>Asgard archaea illuminate the origin of eukaryotic cellular complexity.</title>
        <authorList>
            <person name="Zaremba-Niedzwiedzka K."/>
            <person name="Caceres E.F."/>
            <person name="Saw J.H."/>
            <person name="Backstrom D."/>
            <person name="Juzokaite L."/>
            <person name="Vancaester E."/>
            <person name="Seitz K.W."/>
            <person name="Anantharaman K."/>
            <person name="Starnawski P."/>
            <person name="Kjeldsen K.U."/>
            <person name="Scott M.B."/>
            <person name="Nunoura T."/>
            <person name="Banfield J.F."/>
            <person name="Schramm A."/>
            <person name="Baker B.J."/>
            <person name="Spang A."/>
            <person name="Ettema T.J.G."/>
        </authorList>
    </citation>
    <scope>NUCLEOTIDE SEQUENCE</scope>
    <source>
        <strain evidence="13">LCB_4</strain>
    </source>
</reference>
<evidence type="ECO:0000256" key="9">
    <source>
        <dbReference type="ARBA" id="ARBA00048247"/>
    </source>
</evidence>
<dbReference type="InterPro" id="IPR023915">
    <property type="entry name" value="Bifunctiontional_GlmU_arc-type"/>
</dbReference>
<feature type="domain" description="Mannose-1-phosphate guanyltransferase C-terminal" evidence="12">
    <location>
        <begin position="274"/>
        <end position="346"/>
    </location>
</feature>
<keyword evidence="6" id="KW-0548">Nucleotidyltransferase</keyword>
<name>A0AAF0D2R0_ODILC</name>
<reference evidence="13" key="2">
    <citation type="journal article" date="2022" name="Nat. Microbiol.">
        <title>A closed Candidatus Odinarchaeum chromosome exposes Asgard archaeal viruses.</title>
        <authorList>
            <person name="Tamarit D."/>
            <person name="Caceres E.F."/>
            <person name="Krupovic M."/>
            <person name="Nijland R."/>
            <person name="Eme L."/>
            <person name="Robinson N.P."/>
            <person name="Ettema T.J.G."/>
        </authorList>
    </citation>
    <scope>NUCLEOTIDE SEQUENCE</scope>
    <source>
        <strain evidence="13">LCB_4</strain>
    </source>
</reference>
<evidence type="ECO:0000256" key="6">
    <source>
        <dbReference type="ARBA" id="ARBA00022695"/>
    </source>
</evidence>
<comment type="pathway">
    <text evidence="1">Nucleotide-sugar biosynthesis; UDP-N-acetyl-alpha-D-glucosamine biosynthesis; N-acetyl-alpha-D-glucosamine 1-phosphate from alpha-D-glucosamine 6-phosphate (route II): step 2/2.</text>
</comment>
<dbReference type="Pfam" id="PF00483">
    <property type="entry name" value="NTP_transferase"/>
    <property type="match status" value="1"/>
</dbReference>
<dbReference type="Pfam" id="PF25087">
    <property type="entry name" value="GMPPB_C"/>
    <property type="match status" value="1"/>
</dbReference>